<dbReference type="Proteomes" id="UP000078046">
    <property type="component" value="Unassembled WGS sequence"/>
</dbReference>
<dbReference type="AlphaFoldDB" id="A0A177AY47"/>
<sequence length="243" mass="28675">ITTGIIETILFNNKNEFKSHTNPVSVNDIYKYLKKSCACTIDDISEITEELSDKFEYFVKINSVNNGTYCIDQGKYFLNSFYQHFTDIVNFKFDIDCKRVMDCVYFNPFLTAKSIGKKLLMKTQFAQLNLNKLFCKNYVLFENYDTESKKIGPVYYVDSYYLIQKIKCLILTNLYNLFVKINQKKEEMRYTIEKAEKIEKYISRLKLRQIDQVPDEKEIKSIRKGLSGIEVDKLKTLDLLVKK</sequence>
<accession>A0A177AY47</accession>
<gene>
    <name evidence="1" type="ORF">A3Q56_06126</name>
</gene>
<feature type="non-terminal residue" evidence="1">
    <location>
        <position position="1"/>
    </location>
</feature>
<name>A0A177AY47_9BILA</name>
<organism evidence="1 2">
    <name type="scientific">Intoshia linei</name>
    <dbReference type="NCBI Taxonomy" id="1819745"/>
    <lineage>
        <taxon>Eukaryota</taxon>
        <taxon>Metazoa</taxon>
        <taxon>Spiralia</taxon>
        <taxon>Lophotrochozoa</taxon>
        <taxon>Mesozoa</taxon>
        <taxon>Orthonectida</taxon>
        <taxon>Rhopaluridae</taxon>
        <taxon>Intoshia</taxon>
    </lineage>
</organism>
<evidence type="ECO:0000313" key="1">
    <source>
        <dbReference type="EMBL" id="OAF66114.1"/>
    </source>
</evidence>
<dbReference type="EMBL" id="LWCA01001032">
    <property type="protein sequence ID" value="OAF66114.1"/>
    <property type="molecule type" value="Genomic_DNA"/>
</dbReference>
<protein>
    <submittedName>
        <fullName evidence="1">Uncharacterized protein</fullName>
    </submittedName>
</protein>
<reference evidence="1 2" key="1">
    <citation type="submission" date="2016-04" db="EMBL/GenBank/DDBJ databases">
        <title>The genome of Intoshia linei affirms orthonectids as highly simplified spiralians.</title>
        <authorList>
            <person name="Mikhailov K.V."/>
            <person name="Slusarev G.S."/>
            <person name="Nikitin M.A."/>
            <person name="Logacheva M.D."/>
            <person name="Penin A."/>
            <person name="Aleoshin V."/>
            <person name="Panchin Y.V."/>
        </authorList>
    </citation>
    <scope>NUCLEOTIDE SEQUENCE [LARGE SCALE GENOMIC DNA]</scope>
    <source>
        <strain evidence="1">Intl2013</strain>
        <tissue evidence="1">Whole animal</tissue>
    </source>
</reference>
<comment type="caution">
    <text evidence="1">The sequence shown here is derived from an EMBL/GenBank/DDBJ whole genome shotgun (WGS) entry which is preliminary data.</text>
</comment>
<keyword evidence="2" id="KW-1185">Reference proteome</keyword>
<proteinExistence type="predicted"/>
<evidence type="ECO:0000313" key="2">
    <source>
        <dbReference type="Proteomes" id="UP000078046"/>
    </source>
</evidence>